<gene>
    <name evidence="2" type="ORF">NG895_02200</name>
</gene>
<organism evidence="2 3">
    <name type="scientific">Aeoliella straminimaris</name>
    <dbReference type="NCBI Taxonomy" id="2954799"/>
    <lineage>
        <taxon>Bacteria</taxon>
        <taxon>Pseudomonadati</taxon>
        <taxon>Planctomycetota</taxon>
        <taxon>Planctomycetia</taxon>
        <taxon>Pirellulales</taxon>
        <taxon>Lacipirellulaceae</taxon>
        <taxon>Aeoliella</taxon>
    </lineage>
</organism>
<feature type="transmembrane region" description="Helical" evidence="1">
    <location>
        <begin position="21"/>
        <end position="40"/>
    </location>
</feature>
<evidence type="ECO:0000313" key="2">
    <source>
        <dbReference type="EMBL" id="MCO6042708.1"/>
    </source>
</evidence>
<keyword evidence="3" id="KW-1185">Reference proteome</keyword>
<feature type="transmembrane region" description="Helical" evidence="1">
    <location>
        <begin position="52"/>
        <end position="70"/>
    </location>
</feature>
<reference evidence="2" key="1">
    <citation type="submission" date="2022-06" db="EMBL/GenBank/DDBJ databases">
        <title>Aeoliella straminimaris, a novel planctomycete from sediments.</title>
        <authorList>
            <person name="Vitorino I.R."/>
            <person name="Lage O.M."/>
        </authorList>
    </citation>
    <scope>NUCLEOTIDE SEQUENCE</scope>
    <source>
        <strain evidence="2">ICT_H6.2</strain>
    </source>
</reference>
<name>A0A9X2F6S4_9BACT</name>
<dbReference type="AlphaFoldDB" id="A0A9X2F6S4"/>
<evidence type="ECO:0000313" key="3">
    <source>
        <dbReference type="Proteomes" id="UP001155241"/>
    </source>
</evidence>
<protein>
    <submittedName>
        <fullName evidence="2">Uncharacterized protein</fullName>
    </submittedName>
</protein>
<dbReference type="Proteomes" id="UP001155241">
    <property type="component" value="Unassembled WGS sequence"/>
</dbReference>
<comment type="caution">
    <text evidence="2">The sequence shown here is derived from an EMBL/GenBank/DDBJ whole genome shotgun (WGS) entry which is preliminary data.</text>
</comment>
<accession>A0A9X2F6S4</accession>
<keyword evidence="1" id="KW-1133">Transmembrane helix</keyword>
<sequence>MSNMKHLLTLLTSPVDRFLRGVSIVVAYAASGVLLWLAHLPTPNVAAKQGQAWFIIVALPPWLLMCLIAIRSGMLLEGRWKWVAWLPLAVPTLYFTVNGLMQVDWSRLIGV</sequence>
<feature type="transmembrane region" description="Helical" evidence="1">
    <location>
        <begin position="82"/>
        <end position="101"/>
    </location>
</feature>
<proteinExistence type="predicted"/>
<keyword evidence="1" id="KW-0472">Membrane</keyword>
<dbReference type="EMBL" id="JAMXLR010000006">
    <property type="protein sequence ID" value="MCO6042708.1"/>
    <property type="molecule type" value="Genomic_DNA"/>
</dbReference>
<keyword evidence="1" id="KW-0812">Transmembrane</keyword>
<dbReference type="RefSeq" id="WP_252850804.1">
    <property type="nucleotide sequence ID" value="NZ_JAMXLR010000006.1"/>
</dbReference>
<evidence type="ECO:0000256" key="1">
    <source>
        <dbReference type="SAM" id="Phobius"/>
    </source>
</evidence>